<gene>
    <name evidence="1" type="ORF">FTX54_004050</name>
</gene>
<dbReference type="Proteomes" id="UP000321816">
    <property type="component" value="Chromosome"/>
</dbReference>
<dbReference type="KEGG" id="ahal:FTX54_004050"/>
<evidence type="ECO:0000313" key="2">
    <source>
        <dbReference type="Proteomes" id="UP000321816"/>
    </source>
</evidence>
<dbReference type="AlphaFoldDB" id="A0A5C7F829"/>
<protein>
    <submittedName>
        <fullName evidence="1">Uncharacterized protein</fullName>
    </submittedName>
</protein>
<proteinExistence type="predicted"/>
<dbReference type="OrthoDB" id="2893237at2"/>
<evidence type="ECO:0000313" key="1">
    <source>
        <dbReference type="EMBL" id="WWD80739.1"/>
    </source>
</evidence>
<organism evidence="1 2">
    <name type="scientific">Alkalicoccus halolimnae</name>
    <dbReference type="NCBI Taxonomy" id="1667239"/>
    <lineage>
        <taxon>Bacteria</taxon>
        <taxon>Bacillati</taxon>
        <taxon>Bacillota</taxon>
        <taxon>Bacilli</taxon>
        <taxon>Bacillales</taxon>
        <taxon>Bacillaceae</taxon>
        <taxon>Alkalicoccus</taxon>
    </lineage>
</organism>
<keyword evidence="2" id="KW-1185">Reference proteome</keyword>
<dbReference type="EMBL" id="CP144914">
    <property type="protein sequence ID" value="WWD80739.1"/>
    <property type="molecule type" value="Genomic_DNA"/>
</dbReference>
<dbReference type="RefSeq" id="WP_147803338.1">
    <property type="nucleotide sequence ID" value="NZ_CP144914.1"/>
</dbReference>
<reference evidence="1 2" key="1">
    <citation type="submission" date="2024-01" db="EMBL/GenBank/DDBJ databases">
        <title>Complete Genome Sequence of Alkalicoccus halolimnae BZ-SZ-XJ29T, a Moderately Halophilic Bacterium Isolated from a Salt Lake.</title>
        <authorList>
            <person name="Zhao B."/>
        </authorList>
    </citation>
    <scope>NUCLEOTIDE SEQUENCE [LARGE SCALE GENOMIC DNA]</scope>
    <source>
        <strain evidence="1 2">BZ-SZ-XJ29</strain>
    </source>
</reference>
<accession>A0A5C7F829</accession>
<sequence>MSNEMGQAIVDGVLQGYKDYLQERREKRNSMHISSAYAWTKGNHIDHNVVESSKNQEVKFAKARAGYSWGYLQFGHEQTSSMFIIKNGKYFDEKNFTKSKDIRGRSSEEKKESYIKRLANINDSVDFPEQVDITKQGDSFEVVSFMDPEMLQEIEEPSYKELLDKFNRFYVVTYEIDAEHVISQVRLMMPNPNDGVAYEVDDLTHLIGTSTVRFETQDFDTVKEEAKERDAMLDYGIMFNVGKTGEDENN</sequence>
<name>A0A5C7F829_9BACI</name>